<accession>A0A1I5VNR9</accession>
<organism evidence="1 2">
    <name type="scientific">Halolamina pelagica</name>
    <dbReference type="NCBI Taxonomy" id="699431"/>
    <lineage>
        <taxon>Archaea</taxon>
        <taxon>Methanobacteriati</taxon>
        <taxon>Methanobacteriota</taxon>
        <taxon>Stenosarchaea group</taxon>
        <taxon>Halobacteria</taxon>
        <taxon>Halobacteriales</taxon>
        <taxon>Haloferacaceae</taxon>
    </lineage>
</organism>
<reference evidence="2" key="1">
    <citation type="submission" date="2016-10" db="EMBL/GenBank/DDBJ databases">
        <authorList>
            <person name="Varghese N."/>
            <person name="Submissions S."/>
        </authorList>
    </citation>
    <scope>NUCLEOTIDE SEQUENCE [LARGE SCALE GENOMIC DNA]</scope>
    <source>
        <strain evidence="2">CGMCC 1.10329</strain>
    </source>
</reference>
<proteinExistence type="predicted"/>
<evidence type="ECO:0000313" key="1">
    <source>
        <dbReference type="EMBL" id="SFQ09083.1"/>
    </source>
</evidence>
<sequence length="84" mass="9063">MTDFVAIAAGGYGGRLHELEDDGTLKCNLDKKDNYEFERVPRESLDDDRKCCKHCSGEAMKAGGQGSTLAAKLAAADPDEVSLR</sequence>
<dbReference type="AlphaFoldDB" id="A0A1I5VNR9"/>
<name>A0A1I5VNR9_9EURY</name>
<dbReference type="EMBL" id="FOXI01000019">
    <property type="protein sequence ID" value="SFQ09083.1"/>
    <property type="molecule type" value="Genomic_DNA"/>
</dbReference>
<dbReference type="RefSeq" id="WP_074880367.1">
    <property type="nucleotide sequence ID" value="NZ_FOXI01000019.1"/>
</dbReference>
<evidence type="ECO:0000313" key="2">
    <source>
        <dbReference type="Proteomes" id="UP000183769"/>
    </source>
</evidence>
<dbReference type="Proteomes" id="UP000183769">
    <property type="component" value="Unassembled WGS sequence"/>
</dbReference>
<protein>
    <submittedName>
        <fullName evidence="1">Uncharacterized protein</fullName>
    </submittedName>
</protein>
<gene>
    <name evidence="1" type="ORF">SAMN05216277_1198</name>
</gene>
<keyword evidence="2" id="KW-1185">Reference proteome</keyword>